<dbReference type="GO" id="GO:0008270">
    <property type="term" value="F:zinc ion binding"/>
    <property type="evidence" value="ECO:0007669"/>
    <property type="project" value="UniProtKB-KW"/>
</dbReference>
<dbReference type="AlphaFoldDB" id="A0AAD9QCA5"/>
<evidence type="ECO:0000256" key="3">
    <source>
        <dbReference type="ARBA" id="ARBA00022833"/>
    </source>
</evidence>
<keyword evidence="1" id="KW-0479">Metal-binding</keyword>
<reference evidence="8" key="1">
    <citation type="journal article" date="2023" name="G3 (Bethesda)">
        <title>Whole genome assembly and annotation of the endangered Caribbean coral Acropora cervicornis.</title>
        <authorList>
            <person name="Selwyn J.D."/>
            <person name="Vollmer S.V."/>
        </authorList>
    </citation>
    <scope>NUCLEOTIDE SEQUENCE</scope>
    <source>
        <strain evidence="8">K2</strain>
    </source>
</reference>
<proteinExistence type="predicted"/>
<name>A0AAD9QCA5_ACRCE</name>
<dbReference type="PROSITE" id="PS50865">
    <property type="entry name" value="ZF_MYND_2"/>
    <property type="match status" value="1"/>
</dbReference>
<dbReference type="Pfam" id="PF00098">
    <property type="entry name" value="zf-CCHC"/>
    <property type="match status" value="1"/>
</dbReference>
<dbReference type="Pfam" id="PF01753">
    <property type="entry name" value="zf-MYND"/>
    <property type="match status" value="1"/>
</dbReference>
<evidence type="ECO:0000313" key="8">
    <source>
        <dbReference type="EMBL" id="KAK2558689.1"/>
    </source>
</evidence>
<dbReference type="Gene3D" id="2.40.70.10">
    <property type="entry name" value="Acid Proteases"/>
    <property type="match status" value="1"/>
</dbReference>
<dbReference type="PROSITE" id="PS50158">
    <property type="entry name" value="ZF_CCHC"/>
    <property type="match status" value="1"/>
</dbReference>
<evidence type="ECO:0000256" key="4">
    <source>
        <dbReference type="PROSITE-ProRule" id="PRU00134"/>
    </source>
</evidence>
<dbReference type="SUPFAM" id="SSF144232">
    <property type="entry name" value="HIT/MYND zinc finger-like"/>
    <property type="match status" value="1"/>
</dbReference>
<evidence type="ECO:0000259" key="7">
    <source>
        <dbReference type="PROSITE" id="PS50865"/>
    </source>
</evidence>
<dbReference type="InterPro" id="IPR002893">
    <property type="entry name" value="Znf_MYND"/>
</dbReference>
<feature type="non-terminal residue" evidence="8">
    <location>
        <position position="1"/>
    </location>
</feature>
<evidence type="ECO:0000256" key="2">
    <source>
        <dbReference type="ARBA" id="ARBA00022771"/>
    </source>
</evidence>
<feature type="region of interest" description="Disordered" evidence="5">
    <location>
        <begin position="76"/>
        <end position="112"/>
    </location>
</feature>
<keyword evidence="2 4" id="KW-0863">Zinc-finger</keyword>
<dbReference type="EMBL" id="JARQWQ010000043">
    <property type="protein sequence ID" value="KAK2558689.1"/>
    <property type="molecule type" value="Genomic_DNA"/>
</dbReference>
<dbReference type="GO" id="GO:0003676">
    <property type="term" value="F:nucleic acid binding"/>
    <property type="evidence" value="ECO:0007669"/>
    <property type="project" value="InterPro"/>
</dbReference>
<protein>
    <submittedName>
        <fullName evidence="8">Histone-lysine N-methyltransferase SMYD3</fullName>
    </submittedName>
</protein>
<feature type="domain" description="CCHC-type" evidence="6">
    <location>
        <begin position="326"/>
        <end position="341"/>
    </location>
</feature>
<dbReference type="SMART" id="SM00343">
    <property type="entry name" value="ZnF_C2HC"/>
    <property type="match status" value="1"/>
</dbReference>
<feature type="domain" description="MYND-type" evidence="7">
    <location>
        <begin position="369"/>
        <end position="410"/>
    </location>
</feature>
<sequence>MEQLQLEVEEQLFNQDEGSLVEMTEILGIEDDVAGKTRMQNIKIIRKEIDNKLESGEKFARTCLEQLFAYMKGTVPPLEPTGESTEETEQNTGATGVKSGKKSAEGKIKKEQTEQGTAVHILSQLEKTKAFPNLQQYASKAMSHLSNSYFVPWTCVTSQESDCEFNYGLSLIQKTFAKSFETGLRDDILASNLRATLRTPGLTDEELMKQVNELASQQAERNTKLATEHQKMTKVNSCEISKGVGEPRSRNPDGDESQKILSEIRQMRLAINDLQGRVNAQRSQTSKPDWGQFPYRGRGGSYHPKYPSWGCQNCKERGRGEECDHCFACGSSGHVARECPRNRNRSSRQGNGRRLFRIVDNSSFKSPQCNGCGQVQLERAKFLQCSKCKAVKYCSRACQKKHWPDHKELCTAILHLSDKAKKPLDPSDSNFVSHLTPQQHATVVGLVGKRCTVNGEINSHSVEVLWDTGAQVPIISNEFLKNFPGVVAKDISELLDTKPNLVAANGSEMPYIGWVELNFRLSSSNPDLKVPFLVTEQCLDSPNGDAALSQVITSSFTDLDTQTASVFVNFIESLNQEELCCIKTTKRDTTIPPKQSLRVTCRVNTGPVGRPTPVLFEPDETNPWPNGLEISETLLTVKKGKSTRVDIDITNNTNHEIVLKGRTPLGRLQLVQSVTPVEVKIKEPDSGDNGIQQEAPGSGATRLVHLLDGELGVASMRIPRHIKDIDLEGLIPAQKETALKLLAEEADAFVKDDND</sequence>
<comment type="caution">
    <text evidence="8">The sequence shown here is derived from an EMBL/GenBank/DDBJ whole genome shotgun (WGS) entry which is preliminary data.</text>
</comment>
<keyword evidence="9" id="KW-1185">Reference proteome</keyword>
<dbReference type="PROSITE" id="PS01360">
    <property type="entry name" value="ZF_MYND_1"/>
    <property type="match status" value="1"/>
</dbReference>
<evidence type="ECO:0000313" key="9">
    <source>
        <dbReference type="Proteomes" id="UP001249851"/>
    </source>
</evidence>
<evidence type="ECO:0000256" key="5">
    <source>
        <dbReference type="SAM" id="MobiDB-lite"/>
    </source>
</evidence>
<gene>
    <name evidence="8" type="ORF">P5673_018893</name>
</gene>
<dbReference type="InterPro" id="IPR001878">
    <property type="entry name" value="Znf_CCHC"/>
</dbReference>
<dbReference type="CDD" id="cd00303">
    <property type="entry name" value="retropepsin_like"/>
    <property type="match status" value="1"/>
</dbReference>
<dbReference type="Proteomes" id="UP001249851">
    <property type="component" value="Unassembled WGS sequence"/>
</dbReference>
<evidence type="ECO:0000259" key="6">
    <source>
        <dbReference type="PROSITE" id="PS50158"/>
    </source>
</evidence>
<feature type="compositionally biased region" description="Basic and acidic residues" evidence="5">
    <location>
        <begin position="102"/>
        <end position="112"/>
    </location>
</feature>
<accession>A0AAD9QCA5</accession>
<organism evidence="8 9">
    <name type="scientific">Acropora cervicornis</name>
    <name type="common">Staghorn coral</name>
    <dbReference type="NCBI Taxonomy" id="6130"/>
    <lineage>
        <taxon>Eukaryota</taxon>
        <taxon>Metazoa</taxon>
        <taxon>Cnidaria</taxon>
        <taxon>Anthozoa</taxon>
        <taxon>Hexacorallia</taxon>
        <taxon>Scleractinia</taxon>
        <taxon>Astrocoeniina</taxon>
        <taxon>Acroporidae</taxon>
        <taxon>Acropora</taxon>
    </lineage>
</organism>
<dbReference type="Gene3D" id="6.10.140.2220">
    <property type="match status" value="1"/>
</dbReference>
<keyword evidence="3" id="KW-0862">Zinc</keyword>
<dbReference type="InterPro" id="IPR021109">
    <property type="entry name" value="Peptidase_aspartic_dom_sf"/>
</dbReference>
<evidence type="ECO:0000256" key="1">
    <source>
        <dbReference type="ARBA" id="ARBA00022723"/>
    </source>
</evidence>
<reference evidence="8" key="2">
    <citation type="journal article" date="2023" name="Science">
        <title>Genomic signatures of disease resistance in endangered staghorn corals.</title>
        <authorList>
            <person name="Vollmer S.V."/>
            <person name="Selwyn J.D."/>
            <person name="Despard B.A."/>
            <person name="Roesel C.L."/>
        </authorList>
    </citation>
    <scope>NUCLEOTIDE SEQUENCE</scope>
    <source>
        <strain evidence="8">K2</strain>
    </source>
</reference>